<feature type="transmembrane region" description="Helical" evidence="7">
    <location>
        <begin position="436"/>
        <end position="457"/>
    </location>
</feature>
<keyword evidence="2" id="KW-1003">Cell membrane</keyword>
<dbReference type="InterPro" id="IPR050445">
    <property type="entry name" value="Bact_polysacc_biosynth/exp"/>
</dbReference>
<evidence type="ECO:0000256" key="3">
    <source>
        <dbReference type="ARBA" id="ARBA00022692"/>
    </source>
</evidence>
<dbReference type="Pfam" id="PF13807">
    <property type="entry name" value="GNVR"/>
    <property type="match status" value="1"/>
</dbReference>
<feature type="coiled-coil region" evidence="6">
    <location>
        <begin position="299"/>
        <end position="385"/>
    </location>
</feature>
<keyword evidence="6" id="KW-0175">Coiled coil</keyword>
<sequence length="530" mass="58487">MEELIDQALAVAKGMWRFRWQSLLVAWVIGLVAVVVVFRVPDEYEATARIYVDTQSILRPLMSGLAVQPNVDQQVVMLSRTLISRPNVEKLVRMADLDLKVDSKARQEELVGKLMNGLEIKSVGRDNLYTLSYRDSDSAKAQRVIQALVSIFVESSLGNSRSDTATAKLFINDQIKSYEEKLQEAEAKLKEFKLKNINMQFSEGRDSASQLATLGEQLDTARVALHEAENARDAAKTQLNNEKAANASLTTQSLLQESAVNLATPEIDSRIDAQKKNLDALLQRYTDQHPDVVSTRHLIADLEAQKKKQVEELRKAAMATPTLTASNNNENLVYQELNRLLATSEVQVASLQARVSDYSARYERAKDAIKTAPQLEAEASQLNRDYTINKKNYEDLVARRESAVMSGDLESASGVADFRLIDPPRVSNKPVSPNRLILLAAAMAAALGCGFGFAFVASQLRPVFFNTGDLRAQLELPVLGVVSRVTSEAQKRIEKVYLMRFLAGTGSLVGVFVATIIVMSVVAARRAGGE</sequence>
<evidence type="ECO:0000259" key="9">
    <source>
        <dbReference type="Pfam" id="PF13807"/>
    </source>
</evidence>
<organism evidence="10 11">
    <name type="scientific">Scleromatobacter humisilvae</name>
    <dbReference type="NCBI Taxonomy" id="2897159"/>
    <lineage>
        <taxon>Bacteria</taxon>
        <taxon>Pseudomonadati</taxon>
        <taxon>Pseudomonadota</taxon>
        <taxon>Betaproteobacteria</taxon>
        <taxon>Burkholderiales</taxon>
        <taxon>Sphaerotilaceae</taxon>
        <taxon>Scleromatobacter</taxon>
    </lineage>
</organism>
<dbReference type="InterPro" id="IPR032807">
    <property type="entry name" value="GNVR"/>
</dbReference>
<comment type="subcellular location">
    <subcellularLocation>
        <location evidence="1">Cell membrane</location>
        <topology evidence="1">Multi-pass membrane protein</topology>
    </subcellularLocation>
</comment>
<feature type="domain" description="Polysaccharide chain length determinant N-terminal" evidence="8">
    <location>
        <begin position="13"/>
        <end position="92"/>
    </location>
</feature>
<evidence type="ECO:0000256" key="5">
    <source>
        <dbReference type="ARBA" id="ARBA00023136"/>
    </source>
</evidence>
<keyword evidence="11" id="KW-1185">Reference proteome</keyword>
<evidence type="ECO:0000256" key="7">
    <source>
        <dbReference type="SAM" id="Phobius"/>
    </source>
</evidence>
<evidence type="ECO:0000256" key="6">
    <source>
        <dbReference type="SAM" id="Coils"/>
    </source>
</evidence>
<feature type="domain" description="Tyrosine-protein kinase G-rich" evidence="9">
    <location>
        <begin position="377"/>
        <end position="456"/>
    </location>
</feature>
<evidence type="ECO:0000313" key="10">
    <source>
        <dbReference type="EMBL" id="MCK9686374.1"/>
    </source>
</evidence>
<gene>
    <name evidence="10" type="ORF">LPC04_11715</name>
</gene>
<dbReference type="AlphaFoldDB" id="A0A9X2C230"/>
<dbReference type="InterPro" id="IPR003856">
    <property type="entry name" value="LPS_length_determ_N"/>
</dbReference>
<dbReference type="Proteomes" id="UP001139353">
    <property type="component" value="Unassembled WGS sequence"/>
</dbReference>
<dbReference type="GO" id="GO:0004713">
    <property type="term" value="F:protein tyrosine kinase activity"/>
    <property type="evidence" value="ECO:0007669"/>
    <property type="project" value="TreeGrafter"/>
</dbReference>
<feature type="coiled-coil region" evidence="6">
    <location>
        <begin position="168"/>
        <end position="252"/>
    </location>
</feature>
<keyword evidence="4 7" id="KW-1133">Transmembrane helix</keyword>
<evidence type="ECO:0000256" key="1">
    <source>
        <dbReference type="ARBA" id="ARBA00004651"/>
    </source>
</evidence>
<dbReference type="EMBL" id="JAJLJH010000002">
    <property type="protein sequence ID" value="MCK9686374.1"/>
    <property type="molecule type" value="Genomic_DNA"/>
</dbReference>
<dbReference type="RefSeq" id="WP_275682398.1">
    <property type="nucleotide sequence ID" value="NZ_JAJLJH010000002.1"/>
</dbReference>
<dbReference type="InterPro" id="IPR014345">
    <property type="entry name" value="XrtA_polysacc_chain"/>
</dbReference>
<comment type="caution">
    <text evidence="10">The sequence shown here is derived from an EMBL/GenBank/DDBJ whole genome shotgun (WGS) entry which is preliminary data.</text>
</comment>
<evidence type="ECO:0000256" key="4">
    <source>
        <dbReference type="ARBA" id="ARBA00022989"/>
    </source>
</evidence>
<dbReference type="NCBIfam" id="TIGR03007">
    <property type="entry name" value="pepcterm_ChnLen"/>
    <property type="match status" value="1"/>
</dbReference>
<dbReference type="GO" id="GO:0005886">
    <property type="term" value="C:plasma membrane"/>
    <property type="evidence" value="ECO:0007669"/>
    <property type="project" value="UniProtKB-SubCell"/>
</dbReference>
<dbReference type="PANTHER" id="PTHR32309">
    <property type="entry name" value="TYROSINE-PROTEIN KINASE"/>
    <property type="match status" value="1"/>
</dbReference>
<evidence type="ECO:0000313" key="11">
    <source>
        <dbReference type="Proteomes" id="UP001139353"/>
    </source>
</evidence>
<name>A0A9X2C230_9BURK</name>
<reference evidence="10" key="1">
    <citation type="submission" date="2021-11" db="EMBL/GenBank/DDBJ databases">
        <title>BS-T2-15 a new species belonging to the Comamonadaceae family isolated from the soil of a French oak forest.</title>
        <authorList>
            <person name="Mieszkin S."/>
            <person name="Alain K."/>
        </authorList>
    </citation>
    <scope>NUCLEOTIDE SEQUENCE</scope>
    <source>
        <strain evidence="10">BS-T2-15</strain>
    </source>
</reference>
<accession>A0A9X2C230</accession>
<evidence type="ECO:0000256" key="2">
    <source>
        <dbReference type="ARBA" id="ARBA00022475"/>
    </source>
</evidence>
<evidence type="ECO:0000259" key="8">
    <source>
        <dbReference type="Pfam" id="PF02706"/>
    </source>
</evidence>
<proteinExistence type="predicted"/>
<dbReference type="Pfam" id="PF02706">
    <property type="entry name" value="Wzz"/>
    <property type="match status" value="1"/>
</dbReference>
<keyword evidence="3 7" id="KW-0812">Transmembrane</keyword>
<protein>
    <submittedName>
        <fullName evidence="10">Wzz/FepE/Etk N-terminal domain-containing protein</fullName>
    </submittedName>
</protein>
<keyword evidence="5 7" id="KW-0472">Membrane</keyword>
<feature type="transmembrane region" description="Helical" evidence="7">
    <location>
        <begin position="501"/>
        <end position="524"/>
    </location>
</feature>
<feature type="transmembrane region" description="Helical" evidence="7">
    <location>
        <begin position="20"/>
        <end position="40"/>
    </location>
</feature>
<dbReference type="PANTHER" id="PTHR32309:SF13">
    <property type="entry name" value="FERRIC ENTEROBACTIN TRANSPORT PROTEIN FEPE"/>
    <property type="match status" value="1"/>
</dbReference>